<evidence type="ECO:0000256" key="2">
    <source>
        <dbReference type="ARBA" id="ARBA00001946"/>
    </source>
</evidence>
<dbReference type="PANTHER" id="PTHR20941">
    <property type="entry name" value="FOLATE SYNTHESIS PROTEINS"/>
    <property type="match status" value="1"/>
</dbReference>
<protein>
    <recommendedName>
        <fullName evidence="4">dihydropteroate synthase</fullName>
        <ecNumber evidence="4">2.5.1.15</ecNumber>
    </recommendedName>
</protein>
<organism evidence="10 11">
    <name type="scientific">Candidatus Brevundimonas colombiensis</name>
    <dbReference type="NCBI Taxonomy" id="3121376"/>
    <lineage>
        <taxon>Bacteria</taxon>
        <taxon>Pseudomonadati</taxon>
        <taxon>Pseudomonadota</taxon>
        <taxon>Alphaproteobacteria</taxon>
        <taxon>Caulobacterales</taxon>
        <taxon>Caulobacteraceae</taxon>
        <taxon>Brevundimonas</taxon>
    </lineage>
</organism>
<dbReference type="PROSITE" id="PS50972">
    <property type="entry name" value="PTERIN_BINDING"/>
    <property type="match status" value="1"/>
</dbReference>
<reference evidence="10" key="1">
    <citation type="submission" date="2023-03" db="EMBL/GenBank/DDBJ databases">
        <title>Andean soil-derived lignocellulolytic bacterial consortium as a source of novel taxa and putative plastic-active enzymes.</title>
        <authorList>
            <person name="Diaz-Garcia L."/>
            <person name="Chuvochina M."/>
            <person name="Feuerriegel G."/>
            <person name="Bunk B."/>
            <person name="Sproer C."/>
            <person name="Streit W.R."/>
            <person name="Rodriguez L.M."/>
            <person name="Overmann J."/>
            <person name="Jimenez D.J."/>
        </authorList>
    </citation>
    <scope>NUCLEOTIDE SEQUENCE</scope>
    <source>
        <strain evidence="10">MAG 833</strain>
    </source>
</reference>
<dbReference type="GO" id="GO:0004156">
    <property type="term" value="F:dihydropteroate synthase activity"/>
    <property type="evidence" value="ECO:0007669"/>
    <property type="project" value="UniProtKB-EC"/>
</dbReference>
<dbReference type="Pfam" id="PF00809">
    <property type="entry name" value="Pterin_bind"/>
    <property type="match status" value="1"/>
</dbReference>
<proteinExistence type="predicted"/>
<dbReference type="EMBL" id="CP119326">
    <property type="protein sequence ID" value="WEK40400.1"/>
    <property type="molecule type" value="Genomic_DNA"/>
</dbReference>
<dbReference type="PROSITE" id="PS00793">
    <property type="entry name" value="DHPS_2"/>
    <property type="match status" value="1"/>
</dbReference>
<dbReference type="InterPro" id="IPR045031">
    <property type="entry name" value="DHP_synth-like"/>
</dbReference>
<comment type="catalytic activity">
    <reaction evidence="1">
        <text>(7,8-dihydropterin-6-yl)methyl diphosphate + 4-aminobenzoate = 7,8-dihydropteroate + diphosphate</text>
        <dbReference type="Rhea" id="RHEA:19949"/>
        <dbReference type="ChEBI" id="CHEBI:17836"/>
        <dbReference type="ChEBI" id="CHEBI:17839"/>
        <dbReference type="ChEBI" id="CHEBI:33019"/>
        <dbReference type="ChEBI" id="CHEBI:72950"/>
        <dbReference type="EC" id="2.5.1.15"/>
    </reaction>
</comment>
<gene>
    <name evidence="10" type="primary">folP</name>
    <name evidence="10" type="ORF">P0Y50_02000</name>
</gene>
<dbReference type="InterPro" id="IPR011005">
    <property type="entry name" value="Dihydropteroate_synth-like_sf"/>
</dbReference>
<evidence type="ECO:0000256" key="6">
    <source>
        <dbReference type="ARBA" id="ARBA00022723"/>
    </source>
</evidence>
<dbReference type="EC" id="2.5.1.15" evidence="4"/>
<dbReference type="AlphaFoldDB" id="A0AAJ6BK02"/>
<keyword evidence="6" id="KW-0479">Metal-binding</keyword>
<dbReference type="PANTHER" id="PTHR20941:SF1">
    <property type="entry name" value="FOLIC ACID SYNTHESIS PROTEIN FOL1"/>
    <property type="match status" value="1"/>
</dbReference>
<dbReference type="GO" id="GO:0046872">
    <property type="term" value="F:metal ion binding"/>
    <property type="evidence" value="ECO:0007669"/>
    <property type="project" value="UniProtKB-KW"/>
</dbReference>
<comment type="pathway">
    <text evidence="3">Cofactor biosynthesis; tetrahydrofolate biosynthesis; 7,8-dihydrofolate from 2-amino-4-hydroxy-6-hydroxymethyl-7,8-dihydropteridine diphosphate and 4-aminobenzoate: step 1/2.</text>
</comment>
<evidence type="ECO:0000256" key="5">
    <source>
        <dbReference type="ARBA" id="ARBA00022679"/>
    </source>
</evidence>
<keyword evidence="7" id="KW-0460">Magnesium</keyword>
<evidence type="ECO:0000313" key="11">
    <source>
        <dbReference type="Proteomes" id="UP001213664"/>
    </source>
</evidence>
<evidence type="ECO:0000256" key="7">
    <source>
        <dbReference type="ARBA" id="ARBA00022842"/>
    </source>
</evidence>
<evidence type="ECO:0000313" key="10">
    <source>
        <dbReference type="EMBL" id="WEK40400.1"/>
    </source>
</evidence>
<keyword evidence="8" id="KW-0289">Folate biosynthesis</keyword>
<feature type="domain" description="Pterin-binding" evidence="9">
    <location>
        <begin position="1"/>
        <end position="253"/>
    </location>
</feature>
<dbReference type="GO" id="GO:0046654">
    <property type="term" value="P:tetrahydrofolate biosynthetic process"/>
    <property type="evidence" value="ECO:0007669"/>
    <property type="project" value="TreeGrafter"/>
</dbReference>
<accession>A0AAJ6BK02</accession>
<comment type="cofactor">
    <cofactor evidence="2">
        <name>Mg(2+)</name>
        <dbReference type="ChEBI" id="CHEBI:18420"/>
    </cofactor>
</comment>
<dbReference type="SUPFAM" id="SSF51717">
    <property type="entry name" value="Dihydropteroate synthetase-like"/>
    <property type="match status" value="1"/>
</dbReference>
<dbReference type="GO" id="GO:0046656">
    <property type="term" value="P:folic acid biosynthetic process"/>
    <property type="evidence" value="ECO:0007669"/>
    <property type="project" value="UniProtKB-KW"/>
</dbReference>
<sequence>MGIVNVTPDSFSDGGRWASTEQAVDQAMRLVDQGADVLDIGGESTRPGAQPVSEVEEIERVAPVIAAIRARWDGLISVDTMKPAVARAAVSVGAGLWNDVTALTHAFDSAVVAAELGCEVVLMHMRGEPRTMQADPCYEDVVAEVADYLAARAGAAIAAGVARERIWLDPGVGFGKTLAHNLTLTAGLGALVELGFPVLYAASRKRTIQAIDPTAVEATDRLGGSLALALAAAARGARMVRVHDVRETVQALKVQAAVRGAGRTDATFGRG</sequence>
<dbReference type="NCBIfam" id="TIGR01496">
    <property type="entry name" value="DHPS"/>
    <property type="match status" value="1"/>
</dbReference>
<dbReference type="Gene3D" id="3.20.20.20">
    <property type="entry name" value="Dihydropteroate synthase-like"/>
    <property type="match status" value="1"/>
</dbReference>
<evidence type="ECO:0000256" key="8">
    <source>
        <dbReference type="ARBA" id="ARBA00022909"/>
    </source>
</evidence>
<name>A0AAJ6BK02_9CAUL</name>
<evidence type="ECO:0000256" key="1">
    <source>
        <dbReference type="ARBA" id="ARBA00000012"/>
    </source>
</evidence>
<evidence type="ECO:0000256" key="4">
    <source>
        <dbReference type="ARBA" id="ARBA00012458"/>
    </source>
</evidence>
<evidence type="ECO:0000256" key="3">
    <source>
        <dbReference type="ARBA" id="ARBA00004763"/>
    </source>
</evidence>
<dbReference type="GO" id="GO:0005829">
    <property type="term" value="C:cytosol"/>
    <property type="evidence" value="ECO:0007669"/>
    <property type="project" value="TreeGrafter"/>
</dbReference>
<evidence type="ECO:0000259" key="9">
    <source>
        <dbReference type="PROSITE" id="PS50972"/>
    </source>
</evidence>
<keyword evidence="5 10" id="KW-0808">Transferase</keyword>
<dbReference type="InterPro" id="IPR006390">
    <property type="entry name" value="DHP_synth_dom"/>
</dbReference>
<dbReference type="InterPro" id="IPR000489">
    <property type="entry name" value="Pterin-binding_dom"/>
</dbReference>
<dbReference type="CDD" id="cd00739">
    <property type="entry name" value="DHPS"/>
    <property type="match status" value="1"/>
</dbReference>
<dbReference type="Proteomes" id="UP001213664">
    <property type="component" value="Chromosome"/>
</dbReference>